<dbReference type="PANTHER" id="PTHR30177:SF4">
    <property type="entry name" value="OSMOPROTECTANT IMPORT PERMEASE PROTEIN OSMW"/>
    <property type="match status" value="1"/>
</dbReference>
<feature type="transmembrane region" description="Helical" evidence="10">
    <location>
        <begin position="80"/>
        <end position="97"/>
    </location>
</feature>
<evidence type="ECO:0000256" key="5">
    <source>
        <dbReference type="ARBA" id="ARBA00022927"/>
    </source>
</evidence>
<dbReference type="STRING" id="1291764.GCA_001311235_01925"/>
<comment type="similarity">
    <text evidence="10">Belongs to the binding-protein-dependent transport system permease family.</text>
</comment>
<feature type="transmembrane region" description="Helical" evidence="10">
    <location>
        <begin position="131"/>
        <end position="159"/>
    </location>
</feature>
<dbReference type="GO" id="GO:0031460">
    <property type="term" value="P:glycine betaine transport"/>
    <property type="evidence" value="ECO:0007669"/>
    <property type="project" value="TreeGrafter"/>
</dbReference>
<dbReference type="GO" id="GO:0022857">
    <property type="term" value="F:transmembrane transporter activity"/>
    <property type="evidence" value="ECO:0007669"/>
    <property type="project" value="InterPro"/>
</dbReference>
<comment type="similarity">
    <text evidence="8">In the C-terminal section; belongs to the OsmX family.</text>
</comment>
<dbReference type="GO" id="GO:0015833">
    <property type="term" value="P:peptide transport"/>
    <property type="evidence" value="ECO:0007669"/>
    <property type="project" value="UniProtKB-KW"/>
</dbReference>
<keyword evidence="3 10" id="KW-0812">Transmembrane</keyword>
<reference evidence="12 13" key="1">
    <citation type="submission" date="2014-12" db="EMBL/GenBank/DDBJ databases">
        <title>Draft genome sequences of 10 type strains of Lactococcus.</title>
        <authorList>
            <person name="Sun Z."/>
            <person name="Zhong Z."/>
            <person name="Liu W."/>
            <person name="Zhang W."/>
            <person name="Zhang H."/>
        </authorList>
    </citation>
    <scope>NUCLEOTIDE SEQUENCE [LARGE SCALE GENOMIC DNA]</scope>
    <source>
        <strain evidence="12 13">JCM 16395</strain>
    </source>
</reference>
<dbReference type="Pfam" id="PF00528">
    <property type="entry name" value="BPD_transp_1"/>
    <property type="match status" value="1"/>
</dbReference>
<dbReference type="Gene3D" id="3.40.190.10">
    <property type="entry name" value="Periplasmic binding protein-like II"/>
    <property type="match status" value="1"/>
</dbReference>
<feature type="transmembrane region" description="Helical" evidence="10">
    <location>
        <begin position="53"/>
        <end position="74"/>
    </location>
</feature>
<evidence type="ECO:0000256" key="1">
    <source>
        <dbReference type="ARBA" id="ARBA00004141"/>
    </source>
</evidence>
<dbReference type="CDD" id="cd06261">
    <property type="entry name" value="TM_PBP2"/>
    <property type="match status" value="1"/>
</dbReference>
<dbReference type="InterPro" id="IPR035906">
    <property type="entry name" value="MetI-like_sf"/>
</dbReference>
<evidence type="ECO:0000256" key="3">
    <source>
        <dbReference type="ARBA" id="ARBA00022692"/>
    </source>
</evidence>
<evidence type="ECO:0000256" key="10">
    <source>
        <dbReference type="RuleBase" id="RU363032"/>
    </source>
</evidence>
<keyword evidence="7 10" id="KW-0472">Membrane</keyword>
<comment type="caution">
    <text evidence="12">The sequence shown here is derived from an EMBL/GenBank/DDBJ whole genome shotgun (WGS) entry which is preliminary data.</text>
</comment>
<feature type="transmembrane region" description="Helical" evidence="10">
    <location>
        <begin position="23"/>
        <end position="44"/>
    </location>
</feature>
<evidence type="ECO:0000259" key="11">
    <source>
        <dbReference type="PROSITE" id="PS50928"/>
    </source>
</evidence>
<sequence>MNHLISTFQSQQSQFWQELLQHIQISLMALFIAILIAIPVALLIRRLPKAAEWVLQITGIFQTIPSLALLGLLIPIIGIGPLPAIVALVVYALFPIIQNTYTGLKQIDPSLTEAATAFGMNRRERLMKYELVLAMPFIMAGIRTSAVMIIGTATLAALIGAGGLGNFILLGINSNDVNLILIGAISSAILAIAFSYVLHLLEKAKIKTILISFFIGLLVLGGSYYQPQTNNHPQITIGGKLGSEPTILINMYKELIEKDSNIRVNLKSNFGDTTFCYNALKADKIDIYPEYTGTILTTFVKAPTTSTDANTVYENARDDIKKLDNLVYLEPMKFQDTYALAVKSNYAKANQLNNISDLSTLNNPIAGFDLEFANRSDGYKGLQSKYGLTFNVKTMQTSLIYNALNSGAVQIAQVYSTDSQIKQYDLKVLKDDKHLFPPYQAAPLLSEKLLKKYPELKTILNKLAGKITDQEMVEMNYEVNVEQKNAADVAHEFLVKNNLL</sequence>
<dbReference type="Proteomes" id="UP000218181">
    <property type="component" value="Unassembled WGS sequence"/>
</dbReference>
<dbReference type="Gene3D" id="1.10.3720.10">
    <property type="entry name" value="MetI-like"/>
    <property type="match status" value="1"/>
</dbReference>
<dbReference type="Pfam" id="PF04069">
    <property type="entry name" value="OpuAC"/>
    <property type="match status" value="1"/>
</dbReference>
<dbReference type="EMBL" id="JXJU01000006">
    <property type="protein sequence ID" value="PCR99861.1"/>
    <property type="molecule type" value="Genomic_DNA"/>
</dbReference>
<dbReference type="PANTHER" id="PTHR30177">
    <property type="entry name" value="GLYCINE BETAINE/L-PROLINE TRANSPORT SYSTEM PERMEASE PROTEIN PROW"/>
    <property type="match status" value="1"/>
</dbReference>
<keyword evidence="4" id="KW-0571">Peptide transport</keyword>
<accession>A0A2A5RKY3</accession>
<name>A0A2A5RKY3_9LACT</name>
<evidence type="ECO:0000256" key="2">
    <source>
        <dbReference type="ARBA" id="ARBA00022448"/>
    </source>
</evidence>
<organism evidence="12 13">
    <name type="scientific">Lactococcus fujiensis JCM 16395</name>
    <dbReference type="NCBI Taxonomy" id="1291764"/>
    <lineage>
        <taxon>Bacteria</taxon>
        <taxon>Bacillati</taxon>
        <taxon>Bacillota</taxon>
        <taxon>Bacilli</taxon>
        <taxon>Lactobacillales</taxon>
        <taxon>Streptococcaceae</taxon>
        <taxon>Lactococcus</taxon>
    </lineage>
</organism>
<dbReference type="RefSeq" id="WP_096818204.1">
    <property type="nucleotide sequence ID" value="NZ_JXJU01000006.1"/>
</dbReference>
<comment type="similarity">
    <text evidence="9">In the N-terminal section; belongs to the binding-protein-dependent transport system permease family.</text>
</comment>
<dbReference type="FunFam" id="1.10.3720.10:FF:000001">
    <property type="entry name" value="Glycine betaine ABC transporter, permease"/>
    <property type="match status" value="1"/>
</dbReference>
<comment type="subcellular location">
    <subcellularLocation>
        <location evidence="10">Cell membrane</location>
        <topology evidence="10">Multi-pass membrane protein</topology>
    </subcellularLocation>
    <subcellularLocation>
        <location evidence="1">Membrane</location>
        <topology evidence="1">Multi-pass membrane protein</topology>
    </subcellularLocation>
</comment>
<dbReference type="GO" id="GO:0015031">
    <property type="term" value="P:protein transport"/>
    <property type="evidence" value="ECO:0007669"/>
    <property type="project" value="UniProtKB-KW"/>
</dbReference>
<dbReference type="SUPFAM" id="SSF161098">
    <property type="entry name" value="MetI-like"/>
    <property type="match status" value="1"/>
</dbReference>
<dbReference type="InterPro" id="IPR000515">
    <property type="entry name" value="MetI-like"/>
</dbReference>
<proteinExistence type="inferred from homology"/>
<keyword evidence="5" id="KW-0653">Protein transport</keyword>
<dbReference type="PROSITE" id="PS50928">
    <property type="entry name" value="ABC_TM1"/>
    <property type="match status" value="1"/>
</dbReference>
<dbReference type="SUPFAM" id="SSF53850">
    <property type="entry name" value="Periplasmic binding protein-like II"/>
    <property type="match status" value="1"/>
</dbReference>
<evidence type="ECO:0000313" key="13">
    <source>
        <dbReference type="Proteomes" id="UP000218181"/>
    </source>
</evidence>
<feature type="transmembrane region" description="Helical" evidence="10">
    <location>
        <begin position="208"/>
        <end position="225"/>
    </location>
</feature>
<keyword evidence="6 10" id="KW-1133">Transmembrane helix</keyword>
<dbReference type="InterPro" id="IPR051204">
    <property type="entry name" value="ABC_transp_perm/SBD"/>
</dbReference>
<protein>
    <submittedName>
        <fullName evidence="12">Choline ABC transporter permease and substrate binding protein</fullName>
    </submittedName>
</protein>
<keyword evidence="13" id="KW-1185">Reference proteome</keyword>
<dbReference type="InterPro" id="IPR007210">
    <property type="entry name" value="ABC_Gly_betaine_transp_sub-bd"/>
</dbReference>
<dbReference type="Gene3D" id="3.40.190.120">
    <property type="entry name" value="Osmoprotection protein (prox), domain 2"/>
    <property type="match status" value="1"/>
</dbReference>
<dbReference type="CDD" id="cd13610">
    <property type="entry name" value="PBP2_ChoS"/>
    <property type="match status" value="1"/>
</dbReference>
<evidence type="ECO:0000256" key="6">
    <source>
        <dbReference type="ARBA" id="ARBA00022989"/>
    </source>
</evidence>
<dbReference type="InterPro" id="IPR058089">
    <property type="entry name" value="EgtUBC_SBD"/>
</dbReference>
<evidence type="ECO:0000313" key="12">
    <source>
        <dbReference type="EMBL" id="PCR99861.1"/>
    </source>
</evidence>
<gene>
    <name evidence="12" type="ORF">RT41_GL001667</name>
</gene>
<evidence type="ECO:0000256" key="7">
    <source>
        <dbReference type="ARBA" id="ARBA00023136"/>
    </source>
</evidence>
<dbReference type="GO" id="GO:0043190">
    <property type="term" value="C:ATP-binding cassette (ABC) transporter complex"/>
    <property type="evidence" value="ECO:0007669"/>
    <property type="project" value="InterPro"/>
</dbReference>
<dbReference type="OrthoDB" id="9801163at2"/>
<evidence type="ECO:0000256" key="4">
    <source>
        <dbReference type="ARBA" id="ARBA00022856"/>
    </source>
</evidence>
<evidence type="ECO:0000256" key="8">
    <source>
        <dbReference type="ARBA" id="ARBA00035642"/>
    </source>
</evidence>
<feature type="domain" description="ABC transmembrane type-1" evidence="11">
    <location>
        <begin position="19"/>
        <end position="202"/>
    </location>
</feature>
<dbReference type="AlphaFoldDB" id="A0A2A5RKY3"/>
<feature type="transmembrane region" description="Helical" evidence="10">
    <location>
        <begin position="179"/>
        <end position="201"/>
    </location>
</feature>
<keyword evidence="2 10" id="KW-0813">Transport</keyword>
<evidence type="ECO:0000256" key="9">
    <source>
        <dbReference type="ARBA" id="ARBA00035652"/>
    </source>
</evidence>